<comment type="caution">
    <text evidence="1">The sequence shown here is derived from an EMBL/GenBank/DDBJ whole genome shotgun (WGS) entry which is preliminary data.</text>
</comment>
<gene>
    <name evidence="1" type="ORF">ACFPFM_39675</name>
</gene>
<dbReference type="EMBL" id="JBHSJB010000049">
    <property type="protein sequence ID" value="MFC5059870.1"/>
    <property type="molecule type" value="Genomic_DNA"/>
</dbReference>
<dbReference type="RefSeq" id="WP_344038214.1">
    <property type="nucleotide sequence ID" value="NZ_BAAAKE010000010.1"/>
</dbReference>
<accession>A0ABV9YAX6</accession>
<dbReference type="PROSITE" id="PS51257">
    <property type="entry name" value="PROKAR_LIPOPROTEIN"/>
    <property type="match status" value="1"/>
</dbReference>
<evidence type="ECO:0008006" key="3">
    <source>
        <dbReference type="Google" id="ProtNLM"/>
    </source>
</evidence>
<organism evidence="1 2">
    <name type="scientific">Saccharothrix xinjiangensis</name>
    <dbReference type="NCBI Taxonomy" id="204798"/>
    <lineage>
        <taxon>Bacteria</taxon>
        <taxon>Bacillati</taxon>
        <taxon>Actinomycetota</taxon>
        <taxon>Actinomycetes</taxon>
        <taxon>Pseudonocardiales</taxon>
        <taxon>Pseudonocardiaceae</taxon>
        <taxon>Saccharothrix</taxon>
    </lineage>
</organism>
<evidence type="ECO:0000313" key="1">
    <source>
        <dbReference type="EMBL" id="MFC5059870.1"/>
    </source>
</evidence>
<evidence type="ECO:0000313" key="2">
    <source>
        <dbReference type="Proteomes" id="UP001595833"/>
    </source>
</evidence>
<keyword evidence="2" id="KW-1185">Reference proteome</keyword>
<name>A0ABV9YAX6_9PSEU</name>
<sequence>MKSRKIINAAGGRAREMLNTGAVVLMLASCGSGGMSSPAVDTSESAARNSLSSATPTAFLAPADEAEHAALAAYRGMWHAFAFAGKTSDWQSAALGKHATGVALNNLTRGLYADHHNGLVTKGEARHEAKAVSVEPADNPTKIMIADCSDSTEASKYRADNGRLADDTPGERRLINGQVELQVDRSWKVTDFAVHEVGTC</sequence>
<reference evidence="2" key="1">
    <citation type="journal article" date="2019" name="Int. J. Syst. Evol. Microbiol.">
        <title>The Global Catalogue of Microorganisms (GCM) 10K type strain sequencing project: providing services to taxonomists for standard genome sequencing and annotation.</title>
        <authorList>
            <consortium name="The Broad Institute Genomics Platform"/>
            <consortium name="The Broad Institute Genome Sequencing Center for Infectious Disease"/>
            <person name="Wu L."/>
            <person name="Ma J."/>
        </authorList>
    </citation>
    <scope>NUCLEOTIDE SEQUENCE [LARGE SCALE GENOMIC DNA]</scope>
    <source>
        <strain evidence="2">KCTC 12848</strain>
    </source>
</reference>
<proteinExistence type="predicted"/>
<dbReference type="Proteomes" id="UP001595833">
    <property type="component" value="Unassembled WGS sequence"/>
</dbReference>
<protein>
    <recommendedName>
        <fullName evidence="3">Mce-associated membrane protein</fullName>
    </recommendedName>
</protein>